<sequence length="182" mass="20600">MRVILDTNILVYLLSDIEHDYRLSDPILGSEIPDAKRRAEALVDRIDNKNGTIIVPTPVLAEFLVGIHKDYQQEKLNVIKSLSCFETVSFDELAAIECASIPTLKELRKISTEGTANKIKFDRQIIAIARAINADEVWTHDKGVFERCKSLNIPVFTLSSIEPIPVQSLMEFLHDSDDQRLH</sequence>
<gene>
    <name evidence="3" type="ORF">G5603_06125</name>
    <name evidence="2" type="ORF">IH772_25645</name>
</gene>
<dbReference type="InterPro" id="IPR002716">
    <property type="entry name" value="PIN_dom"/>
</dbReference>
<name>A0A0L7A3K3_ECOLX</name>
<evidence type="ECO:0000259" key="1">
    <source>
        <dbReference type="Pfam" id="PF01850"/>
    </source>
</evidence>
<dbReference type="AlphaFoldDB" id="A0A0L7A3K3"/>
<dbReference type="SUPFAM" id="SSF88723">
    <property type="entry name" value="PIN domain-like"/>
    <property type="match status" value="1"/>
</dbReference>
<reference evidence="3 4" key="1">
    <citation type="submission" date="2020-02" db="EMBL/GenBank/DDBJ databases">
        <title>WGS of Carbapenem-Resistant Enterobacteriaceae.</title>
        <authorList>
            <person name="Tokajian S."/>
            <person name="El Chaar M."/>
            <person name="El Khoury M."/>
        </authorList>
    </citation>
    <scope>NUCLEOTIDE SEQUENCE [LARGE SCALE GENOMIC DNA]</scope>
    <source>
        <strain evidence="3 4">ECM_75</strain>
    </source>
</reference>
<dbReference type="InterPro" id="IPR029060">
    <property type="entry name" value="PIN-like_dom_sf"/>
</dbReference>
<dbReference type="Proteomes" id="UP000472856">
    <property type="component" value="Unassembled WGS sequence"/>
</dbReference>
<dbReference type="EMBL" id="JAAJRI010000002">
    <property type="protein sequence ID" value="NGE87771.1"/>
    <property type="molecule type" value="Genomic_DNA"/>
</dbReference>
<protein>
    <submittedName>
        <fullName evidence="2">PIN domain-containing protein</fullName>
    </submittedName>
    <submittedName>
        <fullName evidence="3">Type II toxin-antitoxin system VapC family toxin</fullName>
    </submittedName>
</protein>
<dbReference type="RefSeq" id="WP_001263856.1">
    <property type="nucleotide sequence ID" value="NZ_BFQO01000003.1"/>
</dbReference>
<evidence type="ECO:0000313" key="2">
    <source>
        <dbReference type="EMBL" id="MBE0980593.1"/>
    </source>
</evidence>
<dbReference type="Gene3D" id="3.40.50.1010">
    <property type="entry name" value="5'-nuclease"/>
    <property type="match status" value="1"/>
</dbReference>
<proteinExistence type="predicted"/>
<dbReference type="Proteomes" id="UP000640866">
    <property type="component" value="Unassembled WGS sequence"/>
</dbReference>
<evidence type="ECO:0000313" key="4">
    <source>
        <dbReference type="Proteomes" id="UP000472856"/>
    </source>
</evidence>
<evidence type="ECO:0000313" key="3">
    <source>
        <dbReference type="EMBL" id="NGE87771.1"/>
    </source>
</evidence>
<comment type="caution">
    <text evidence="3">The sequence shown here is derived from an EMBL/GenBank/DDBJ whole genome shotgun (WGS) entry which is preliminary data.</text>
</comment>
<feature type="domain" description="PIN" evidence="1">
    <location>
        <begin position="36"/>
        <end position="147"/>
    </location>
</feature>
<dbReference type="EMBL" id="JACZOI010000196">
    <property type="protein sequence ID" value="MBE0980593.1"/>
    <property type="molecule type" value="Genomic_DNA"/>
</dbReference>
<accession>A0A0L7A3K3</accession>
<organism evidence="3 4">
    <name type="scientific">Escherichia coli</name>
    <dbReference type="NCBI Taxonomy" id="562"/>
    <lineage>
        <taxon>Bacteria</taxon>
        <taxon>Pseudomonadati</taxon>
        <taxon>Pseudomonadota</taxon>
        <taxon>Gammaproteobacteria</taxon>
        <taxon>Enterobacterales</taxon>
        <taxon>Enterobacteriaceae</taxon>
        <taxon>Escherichia</taxon>
    </lineage>
</organism>
<dbReference type="Pfam" id="PF01850">
    <property type="entry name" value="PIN"/>
    <property type="match status" value="1"/>
</dbReference>
<reference evidence="2" key="2">
    <citation type="submission" date="2020-09" db="EMBL/GenBank/DDBJ databases">
        <title>Emerging polyconal dissemination of OXA-244-producing E. coli in France.</title>
        <authorList>
            <person name="Emeraud C."/>
            <person name="Girlich D."/>
            <person name="Bonnin R.A."/>
            <person name="Jousset A.B."/>
            <person name="Naas T."/>
            <person name="Dortet L."/>
        </authorList>
    </citation>
    <scope>NUCLEOTIDE SEQUENCE</scope>
    <source>
        <strain evidence="2">225E3</strain>
    </source>
</reference>